<accession>A0AAV6Z4E6</accession>
<comment type="similarity">
    <text evidence="1">Belongs to the menorin family.</text>
</comment>
<dbReference type="Proteomes" id="UP000824782">
    <property type="component" value="Unassembled WGS sequence"/>
</dbReference>
<evidence type="ECO:0000259" key="2">
    <source>
        <dbReference type="Pfam" id="PF10223"/>
    </source>
</evidence>
<reference evidence="3" key="1">
    <citation type="thesis" date="2020" institute="ProQuest LLC" country="789 East Eisenhower Parkway, Ann Arbor, MI, USA">
        <title>Comparative Genomics and Chromosome Evolution.</title>
        <authorList>
            <person name="Mudd A.B."/>
        </authorList>
    </citation>
    <scope>NUCLEOTIDE SEQUENCE</scope>
    <source>
        <strain evidence="3">237g6f4</strain>
        <tissue evidence="3">Blood</tissue>
    </source>
</reference>
<sequence length="170" mass="19717">MEAVLPSMKILDAMKDHLHQPVWINADILPGPGGNSRVGAREFLQIVTSFFPDVTLSLAWTTAWYPDRSNEGYSWEMVKEMEDICKNLSQPVTFPVRAPVVRQSWPQLQWLLQMSDRYSLTVWSGKDDIYPVEDLLYIREHSKEDQVFYDLFEPQKSQLKQAVKQKGQAK</sequence>
<feature type="non-terminal residue" evidence="3">
    <location>
        <position position="170"/>
    </location>
</feature>
<dbReference type="InterPro" id="IPR019356">
    <property type="entry name" value="Menorin_dom"/>
</dbReference>
<evidence type="ECO:0000313" key="3">
    <source>
        <dbReference type="EMBL" id="KAG8540793.1"/>
    </source>
</evidence>
<keyword evidence="4" id="KW-1185">Reference proteome</keyword>
<dbReference type="AlphaFoldDB" id="A0AAV6Z4E6"/>
<protein>
    <recommendedName>
        <fullName evidence="2">Menorin-like domain-containing protein</fullName>
    </recommendedName>
</protein>
<proteinExistence type="inferred from homology"/>
<dbReference type="EMBL" id="WNYA01009250">
    <property type="protein sequence ID" value="KAG8540793.1"/>
    <property type="molecule type" value="Genomic_DNA"/>
</dbReference>
<dbReference type="PANTHER" id="PTHR21184">
    <property type="entry name" value="MENORIN (DENDRITIC BRANCHING PROTEIN)"/>
    <property type="match status" value="1"/>
</dbReference>
<dbReference type="PANTHER" id="PTHR21184:SF3">
    <property type="entry name" value="PROTEIN FAM151B"/>
    <property type="match status" value="1"/>
</dbReference>
<comment type="caution">
    <text evidence="3">The sequence shown here is derived from an EMBL/GenBank/DDBJ whole genome shotgun (WGS) entry which is preliminary data.</text>
</comment>
<feature type="domain" description="Menorin-like" evidence="2">
    <location>
        <begin position="1"/>
        <end position="155"/>
    </location>
</feature>
<gene>
    <name evidence="3" type="ORF">GDO81_018534</name>
</gene>
<dbReference type="Pfam" id="PF10223">
    <property type="entry name" value="Menorin_N"/>
    <property type="match status" value="1"/>
</dbReference>
<name>A0AAV6Z4E6_ENGPU</name>
<evidence type="ECO:0000256" key="1">
    <source>
        <dbReference type="ARBA" id="ARBA00044953"/>
    </source>
</evidence>
<organism evidence="3 4">
    <name type="scientific">Engystomops pustulosus</name>
    <name type="common">Tungara frog</name>
    <name type="synonym">Physalaemus pustulosus</name>
    <dbReference type="NCBI Taxonomy" id="76066"/>
    <lineage>
        <taxon>Eukaryota</taxon>
        <taxon>Metazoa</taxon>
        <taxon>Chordata</taxon>
        <taxon>Craniata</taxon>
        <taxon>Vertebrata</taxon>
        <taxon>Euteleostomi</taxon>
        <taxon>Amphibia</taxon>
        <taxon>Batrachia</taxon>
        <taxon>Anura</taxon>
        <taxon>Neobatrachia</taxon>
        <taxon>Hyloidea</taxon>
        <taxon>Leptodactylidae</taxon>
        <taxon>Leiuperinae</taxon>
        <taxon>Engystomops</taxon>
    </lineage>
</organism>
<dbReference type="GO" id="GO:0005615">
    <property type="term" value="C:extracellular space"/>
    <property type="evidence" value="ECO:0007669"/>
    <property type="project" value="TreeGrafter"/>
</dbReference>
<evidence type="ECO:0000313" key="4">
    <source>
        <dbReference type="Proteomes" id="UP000824782"/>
    </source>
</evidence>